<keyword evidence="3 4" id="KW-0720">Serine protease</keyword>
<evidence type="ECO:0000256" key="3">
    <source>
        <dbReference type="ARBA" id="ARBA00022825"/>
    </source>
</evidence>
<dbReference type="InterPro" id="IPR023828">
    <property type="entry name" value="Peptidase_S8_Ser-AS"/>
</dbReference>
<dbReference type="InterPro" id="IPR000601">
    <property type="entry name" value="PKD_dom"/>
</dbReference>
<dbReference type="PROSITE" id="PS50093">
    <property type="entry name" value="PKD"/>
    <property type="match status" value="1"/>
</dbReference>
<feature type="chain" id="PRO_5016331740" evidence="5">
    <location>
        <begin position="23"/>
        <end position="841"/>
    </location>
</feature>
<dbReference type="InterPro" id="IPR015500">
    <property type="entry name" value="Peptidase_S8_subtilisin-rel"/>
</dbReference>
<dbReference type="PANTHER" id="PTHR42884">
    <property type="entry name" value="PROPROTEIN CONVERTASE SUBTILISIN/KEXIN-RELATED"/>
    <property type="match status" value="1"/>
</dbReference>
<dbReference type="SUPFAM" id="SSF52743">
    <property type="entry name" value="Subtilisin-like"/>
    <property type="match status" value="1"/>
</dbReference>
<comment type="caution">
    <text evidence="8">The sequence shown here is derived from an EMBL/GenBank/DDBJ whole genome shotgun (WGS) entry which is preliminary data.</text>
</comment>
<dbReference type="PRINTS" id="PR00723">
    <property type="entry name" value="SUBTILISIN"/>
</dbReference>
<dbReference type="Gene3D" id="2.60.120.260">
    <property type="entry name" value="Galactose-binding domain-like"/>
    <property type="match status" value="1"/>
</dbReference>
<dbReference type="Gene3D" id="3.40.50.200">
    <property type="entry name" value="Peptidase S8/S53 domain"/>
    <property type="match status" value="1"/>
</dbReference>
<dbReference type="InterPro" id="IPR022398">
    <property type="entry name" value="Peptidase_S8_His-AS"/>
</dbReference>
<dbReference type="InterPro" id="IPR036852">
    <property type="entry name" value="Peptidase_S8/S53_dom_sf"/>
</dbReference>
<dbReference type="GO" id="GO:0016485">
    <property type="term" value="P:protein processing"/>
    <property type="evidence" value="ECO:0007669"/>
    <property type="project" value="TreeGrafter"/>
</dbReference>
<dbReference type="EMBL" id="PIPK01000018">
    <property type="protein sequence ID" value="RUO18806.1"/>
    <property type="molecule type" value="Genomic_DNA"/>
</dbReference>
<dbReference type="InterPro" id="IPR002884">
    <property type="entry name" value="P_dom"/>
</dbReference>
<reference evidence="9 11" key="1">
    <citation type="journal article" date="2018" name="Front. Microbiol.">
        <title>Genome-Based Analysis Reveals the Taxonomy and Diversity of the Family Idiomarinaceae.</title>
        <authorList>
            <person name="Liu Y."/>
            <person name="Lai Q."/>
            <person name="Shao Z."/>
        </authorList>
    </citation>
    <scope>NUCLEOTIDE SEQUENCE [LARGE SCALE GENOMIC DNA]</scope>
    <source>
        <strain evidence="9 11">CF12-14</strain>
    </source>
</reference>
<reference evidence="8 10" key="2">
    <citation type="submission" date="2018-06" db="EMBL/GenBank/DDBJ databases">
        <title>Genomic Encyclopedia of Type Strains, Phase III (KMG-III): the genomes of soil and plant-associated and newly described type strains.</title>
        <authorList>
            <person name="Whitman W."/>
        </authorList>
    </citation>
    <scope>NUCLEOTIDE SEQUENCE [LARGE SCALE GENOMIC DNA]</scope>
    <source>
        <strain evidence="8 10">CGMCC 1.15366</strain>
    </source>
</reference>
<dbReference type="InterPro" id="IPR034204">
    <property type="entry name" value="PfSUB1-like_cat_dom"/>
</dbReference>
<dbReference type="SMART" id="SM00089">
    <property type="entry name" value="PKD"/>
    <property type="match status" value="1"/>
</dbReference>
<dbReference type="PANTHER" id="PTHR42884:SF14">
    <property type="entry name" value="NEUROENDOCRINE CONVERTASE 1"/>
    <property type="match status" value="1"/>
</dbReference>
<dbReference type="GO" id="GO:0005737">
    <property type="term" value="C:cytoplasm"/>
    <property type="evidence" value="ECO:0007669"/>
    <property type="project" value="UniProtKB-ARBA"/>
</dbReference>
<accession>A0A327WNW0</accession>
<evidence type="ECO:0000256" key="1">
    <source>
        <dbReference type="ARBA" id="ARBA00022670"/>
    </source>
</evidence>
<feature type="active site" description="Charge relay system" evidence="4">
    <location>
        <position position="169"/>
    </location>
</feature>
<proteinExistence type="inferred from homology"/>
<dbReference type="InterPro" id="IPR035986">
    <property type="entry name" value="PKD_dom_sf"/>
</dbReference>
<evidence type="ECO:0000256" key="5">
    <source>
        <dbReference type="SAM" id="SignalP"/>
    </source>
</evidence>
<feature type="active site" description="Charge relay system" evidence="4">
    <location>
        <position position="389"/>
    </location>
</feature>
<sequence>MTKLKTLVAGISLALFAGSAIAANSPSADDESLLVVFKPAVSKQEREALVRSVGGLLHATDEAGRDLRMRHVAEGRINTIRVANAAQRDRVLKRLSQHPLIEVAEPNYRLTTQVTDIQPMNAPNDEFFGLLWGLHNTGQDGGTPGADISALDAWSITQGDRNIVIGVIDEGIDYNHPDLVANIWHNPGEICDNGIDDTGTGVIDDCHGFDAITGSGDPMDFGGHGTHVAGTIGAAANNGIGVAGVAWDVQLAGCRFLGPDGGFTSDAIACIDYFTNLRVNHGVNIVATNNSWGGGGFSQALRSAIQTHNDAGILFVAAAGNNGLNSDVSPSYPGAYDLPGIINVANTDRNDRLAGTSTYGAVSVDLGAPGSSIGSTYLDGGYVYMSGTSMAAPHVAGAAALLWAIKPDLSITEVKDILMSSGDSIPALAGRTASGKRLNAYQALLAADPDPGFSVSFSPSSQEVSAGDYAQFDLTVASIADWNGDVALSISISPELSYDLSSSEVAAGETVTLTVYTDSDTQWGSYGIELSASDTESGEFTGSASAELMVLPASLVDLTYSNSTQVSIPDNNPNGVTSVISVADSGVTFGTDVSVNITHTWRGDLIVRLTSPEGTVHTLHDRSGGSADDLIDTWSLSAFNGESITGDWTLFVSDNAAADVGRLNSWGLTLSVASDSDPVPGEPRPGFSWTLDGLTASFSNSSSADYDIVSYAWDFGDGATSSQESPVHTYAEQGTYSVSLTVTDSEGQQASVTETLVLNIATIDVDVLSAVKLRSGSATVQMNISGADESGADVYRDGTFIGNFNNGRVRDRFTTSASSVEYNVCPQQGSRAGCTSVTVQF</sequence>
<dbReference type="AlphaFoldDB" id="A0A327WNW0"/>
<comment type="similarity">
    <text evidence="4">Belongs to the peptidase S8 family.</text>
</comment>
<dbReference type="InterPro" id="IPR000209">
    <property type="entry name" value="Peptidase_S8/S53_dom"/>
</dbReference>
<organism evidence="8 10">
    <name type="scientific">Aliidiomarina maris</name>
    <dbReference type="NCBI Taxonomy" id="531312"/>
    <lineage>
        <taxon>Bacteria</taxon>
        <taxon>Pseudomonadati</taxon>
        <taxon>Pseudomonadota</taxon>
        <taxon>Gammaproteobacteria</taxon>
        <taxon>Alteromonadales</taxon>
        <taxon>Idiomarinaceae</taxon>
        <taxon>Aliidiomarina</taxon>
    </lineage>
</organism>
<dbReference type="CDD" id="cd00146">
    <property type="entry name" value="PKD"/>
    <property type="match status" value="1"/>
</dbReference>
<dbReference type="OrthoDB" id="9790784at2"/>
<feature type="domain" description="PKD" evidence="6">
    <location>
        <begin position="693"/>
        <end position="765"/>
    </location>
</feature>
<dbReference type="RefSeq" id="WP_111570402.1">
    <property type="nucleotide sequence ID" value="NZ_PIPK01000018.1"/>
</dbReference>
<feature type="domain" description="P/Homo B" evidence="7">
    <location>
        <begin position="550"/>
        <end position="677"/>
    </location>
</feature>
<feature type="signal peptide" evidence="5">
    <location>
        <begin position="1"/>
        <end position="22"/>
    </location>
</feature>
<dbReference type="Pfam" id="PF18911">
    <property type="entry name" value="PKD_4"/>
    <property type="match status" value="1"/>
</dbReference>
<protein>
    <submittedName>
        <fullName evidence="9">Peptidase S8</fullName>
    </submittedName>
    <submittedName>
        <fullName evidence="8">Subtilisin-like proprotein convertase family protein</fullName>
    </submittedName>
</protein>
<keyword evidence="5" id="KW-0732">Signal</keyword>
<dbReference type="EMBL" id="QLMD01000018">
    <property type="protein sequence ID" value="RAJ93561.1"/>
    <property type="molecule type" value="Genomic_DNA"/>
</dbReference>
<dbReference type="Gene3D" id="2.60.40.10">
    <property type="entry name" value="Immunoglobulins"/>
    <property type="match status" value="1"/>
</dbReference>
<evidence type="ECO:0000313" key="10">
    <source>
        <dbReference type="Proteomes" id="UP000249203"/>
    </source>
</evidence>
<dbReference type="Pfam" id="PF00082">
    <property type="entry name" value="Peptidase_S8"/>
    <property type="match status" value="1"/>
</dbReference>
<dbReference type="SUPFAM" id="SSF49785">
    <property type="entry name" value="Galactose-binding domain-like"/>
    <property type="match status" value="1"/>
</dbReference>
<keyword evidence="2 4" id="KW-0378">Hydrolase</keyword>
<gene>
    <name evidence="8" type="ORF">B0I24_11812</name>
    <name evidence="9" type="ORF">CWE07_13545</name>
</gene>
<evidence type="ECO:0000256" key="4">
    <source>
        <dbReference type="PROSITE-ProRule" id="PRU01240"/>
    </source>
</evidence>
<dbReference type="PROSITE" id="PS00137">
    <property type="entry name" value="SUBTILASE_HIS"/>
    <property type="match status" value="1"/>
</dbReference>
<dbReference type="GO" id="GO:0004252">
    <property type="term" value="F:serine-type endopeptidase activity"/>
    <property type="evidence" value="ECO:0007669"/>
    <property type="project" value="UniProtKB-UniRule"/>
</dbReference>
<evidence type="ECO:0000313" key="9">
    <source>
        <dbReference type="EMBL" id="RUO18806.1"/>
    </source>
</evidence>
<dbReference type="PROSITE" id="PS00138">
    <property type="entry name" value="SUBTILASE_SER"/>
    <property type="match status" value="1"/>
</dbReference>
<evidence type="ECO:0000259" key="6">
    <source>
        <dbReference type="PROSITE" id="PS50093"/>
    </source>
</evidence>
<dbReference type="PROSITE" id="PS51892">
    <property type="entry name" value="SUBTILASE"/>
    <property type="match status" value="1"/>
</dbReference>
<dbReference type="Pfam" id="PF01483">
    <property type="entry name" value="P_proprotein"/>
    <property type="match status" value="1"/>
</dbReference>
<dbReference type="InterPro" id="IPR008979">
    <property type="entry name" value="Galactose-bd-like_sf"/>
</dbReference>
<evidence type="ECO:0000313" key="11">
    <source>
        <dbReference type="Proteomes" id="UP000287865"/>
    </source>
</evidence>
<evidence type="ECO:0000256" key="2">
    <source>
        <dbReference type="ARBA" id="ARBA00022801"/>
    </source>
</evidence>
<dbReference type="InterPro" id="IPR013783">
    <property type="entry name" value="Ig-like_fold"/>
</dbReference>
<keyword evidence="1 4" id="KW-0645">Protease</keyword>
<dbReference type="GO" id="GO:0016020">
    <property type="term" value="C:membrane"/>
    <property type="evidence" value="ECO:0007669"/>
    <property type="project" value="TreeGrafter"/>
</dbReference>
<dbReference type="GO" id="GO:0012505">
    <property type="term" value="C:endomembrane system"/>
    <property type="evidence" value="ECO:0007669"/>
    <property type="project" value="UniProtKB-ARBA"/>
</dbReference>
<dbReference type="InterPro" id="IPR022409">
    <property type="entry name" value="PKD/Chitinase_dom"/>
</dbReference>
<feature type="active site" description="Charge relay system" evidence="4">
    <location>
        <position position="224"/>
    </location>
</feature>
<dbReference type="Proteomes" id="UP000249203">
    <property type="component" value="Unassembled WGS sequence"/>
</dbReference>
<name>A0A327WNW0_9GAMM</name>
<dbReference type="SUPFAM" id="SSF49299">
    <property type="entry name" value="PKD domain"/>
    <property type="match status" value="1"/>
</dbReference>
<keyword evidence="11" id="KW-1185">Reference proteome</keyword>
<evidence type="ECO:0000313" key="8">
    <source>
        <dbReference type="EMBL" id="RAJ93561.1"/>
    </source>
</evidence>
<dbReference type="CDD" id="cd07473">
    <property type="entry name" value="Peptidases_S8_Subtilisin_like"/>
    <property type="match status" value="1"/>
</dbReference>
<dbReference type="PROSITE" id="PS51829">
    <property type="entry name" value="P_HOMO_B"/>
    <property type="match status" value="1"/>
</dbReference>
<evidence type="ECO:0000259" key="7">
    <source>
        <dbReference type="PROSITE" id="PS51829"/>
    </source>
</evidence>
<dbReference type="Proteomes" id="UP000287865">
    <property type="component" value="Unassembled WGS sequence"/>
</dbReference>